<evidence type="ECO:0000256" key="1">
    <source>
        <dbReference type="ARBA" id="ARBA00022801"/>
    </source>
</evidence>
<dbReference type="PANTHER" id="PTHR43674:SF2">
    <property type="entry name" value="BETA-UREIDOPROPIONASE"/>
    <property type="match status" value="1"/>
</dbReference>
<accession>A0ABY9W7M8</accession>
<dbReference type="PANTHER" id="PTHR43674">
    <property type="entry name" value="NITRILASE C965.09-RELATED"/>
    <property type="match status" value="1"/>
</dbReference>
<dbReference type="Pfam" id="PF00795">
    <property type="entry name" value="CN_hydrolase"/>
    <property type="match status" value="1"/>
</dbReference>
<reference evidence="3 4" key="1">
    <citation type="submission" date="2023-09" db="EMBL/GenBank/DDBJ databases">
        <title>Genome completion map analysis of the actinomycetes C11-1.</title>
        <authorList>
            <person name="Qin P."/>
            <person name="Guan P."/>
        </authorList>
    </citation>
    <scope>NUCLEOTIDE SEQUENCE [LARGE SCALE GENOMIC DNA]</scope>
    <source>
        <strain evidence="3 4">C11-1</strain>
    </source>
</reference>
<protein>
    <submittedName>
        <fullName evidence="3">Nitrilase-related carbon-nitrogen hydrolase</fullName>
    </submittedName>
</protein>
<keyword evidence="1 3" id="KW-0378">Hydrolase</keyword>
<evidence type="ECO:0000313" key="4">
    <source>
        <dbReference type="Proteomes" id="UP001303236"/>
    </source>
</evidence>
<dbReference type="SUPFAM" id="SSF56317">
    <property type="entry name" value="Carbon-nitrogen hydrolase"/>
    <property type="match status" value="1"/>
</dbReference>
<dbReference type="InterPro" id="IPR003010">
    <property type="entry name" value="C-N_Hydrolase"/>
</dbReference>
<sequence>MRGGRGEAEEAVQLAFLSVGFAGTAIEVIMVSDAVVVRFFSWGGRGDRRSWKEHSPMAQPVRIVFRSALYDAPAVGEGLRVALYQGQVGSREAVRQNMDRLAEVSSLAAAYGCQVVVFPEKYTTGYAIDPGQCRELAEHREGPSIDRARLAAKENGLAVVLPYPERDGSDFYDSISVIAADGQVAANYRKTHLYGAAERRNYSFGQDLPPLVTINGITVGVLNCYECEFPPLYQHLAEHGAQIVLGPTAADGHFRLADGAMSRVPYQDATRHIIPAMASVWRLFVAYANRRGWEQVPAGAWQYQGNSGIWGPDGEPLVVATAEDRNHDCLLIADCLPVAIPPFSPEGHHLTDNRLALNPVLRPAR</sequence>
<proteinExistence type="predicted"/>
<gene>
    <name evidence="3" type="ORF">RI138_31930</name>
</gene>
<keyword evidence="4" id="KW-1185">Reference proteome</keyword>
<feature type="domain" description="CN hydrolase" evidence="2">
    <location>
        <begin position="79"/>
        <end position="337"/>
    </location>
</feature>
<evidence type="ECO:0000259" key="2">
    <source>
        <dbReference type="PROSITE" id="PS50263"/>
    </source>
</evidence>
<dbReference type="EMBL" id="CP134500">
    <property type="protein sequence ID" value="WNF31071.1"/>
    <property type="molecule type" value="Genomic_DNA"/>
</dbReference>
<dbReference type="InterPro" id="IPR036526">
    <property type="entry name" value="C-N_Hydrolase_sf"/>
</dbReference>
<dbReference type="GO" id="GO:0016787">
    <property type="term" value="F:hydrolase activity"/>
    <property type="evidence" value="ECO:0007669"/>
    <property type="project" value="UniProtKB-KW"/>
</dbReference>
<dbReference type="Gene3D" id="3.60.110.10">
    <property type="entry name" value="Carbon-nitrogen hydrolase"/>
    <property type="match status" value="1"/>
</dbReference>
<name>A0ABY9W7M8_9ACTN</name>
<dbReference type="PROSITE" id="PS50263">
    <property type="entry name" value="CN_HYDROLASE"/>
    <property type="match status" value="1"/>
</dbReference>
<organism evidence="3 4">
    <name type="scientific">Streptomyces durocortorensis</name>
    <dbReference type="NCBI Taxonomy" id="2811104"/>
    <lineage>
        <taxon>Bacteria</taxon>
        <taxon>Bacillati</taxon>
        <taxon>Actinomycetota</taxon>
        <taxon>Actinomycetes</taxon>
        <taxon>Kitasatosporales</taxon>
        <taxon>Streptomycetaceae</taxon>
        <taxon>Streptomyces</taxon>
    </lineage>
</organism>
<dbReference type="InterPro" id="IPR050345">
    <property type="entry name" value="Aliph_Amidase/BUP"/>
</dbReference>
<dbReference type="Proteomes" id="UP001303236">
    <property type="component" value="Chromosome"/>
</dbReference>
<evidence type="ECO:0000313" key="3">
    <source>
        <dbReference type="EMBL" id="WNF31071.1"/>
    </source>
</evidence>